<dbReference type="HOGENOM" id="CLU_908563_0_0_14"/>
<gene>
    <name evidence="1" type="ORF">MPUT9231_3230</name>
</gene>
<dbReference type="PATRIC" id="fig|1292033.3.peg.317"/>
<keyword evidence="2" id="KW-1185">Reference proteome</keyword>
<accession>M9WH77</accession>
<dbReference type="eggNOG" id="ENOG5033RJD">
    <property type="taxonomic scope" value="Bacteria"/>
</dbReference>
<evidence type="ECO:0000313" key="2">
    <source>
        <dbReference type="Proteomes" id="UP000012984"/>
    </source>
</evidence>
<organism evidence="1 2">
    <name type="scientific">Mycoplasma putrefaciens Mput9231</name>
    <dbReference type="NCBI Taxonomy" id="1292033"/>
    <lineage>
        <taxon>Bacteria</taxon>
        <taxon>Bacillati</taxon>
        <taxon>Mycoplasmatota</taxon>
        <taxon>Mollicutes</taxon>
        <taxon>Mycoplasmataceae</taxon>
        <taxon>Mycoplasma</taxon>
    </lineage>
</organism>
<sequence>MISMKFNIIISSDKKYFLNNFQYFYIDKKQTLEELKKIKWPAIIVDTEFFNKSHNYDNLEPTLYDENQKDLVYVLQYSLAKNMNEIYYRVNRKAIKSLTIKRNFKDLNYNFFKQYNSLKNSFLNMCINKKIRTIIFAGSANDKKIIELWINQNQAILKNKHSELFILDPTTKTYKVNSFDVYKILHNLSFSNTDQNNQQFYNPKNLNKGSIGENTIQLPSLKKFFDYFNQVFADPGFDEQENIYQLCSVALKFFSLDSLDEQQFKEYSHKINLAKKHCFNDVLKILYLIDFLYSFSKFDDSKNKYIKKDKSII</sequence>
<dbReference type="EMBL" id="CP004357">
    <property type="protein sequence ID" value="AGJ90744.1"/>
    <property type="molecule type" value="Genomic_DNA"/>
</dbReference>
<protein>
    <submittedName>
        <fullName evidence="1">Uncharacterized protein</fullName>
    </submittedName>
</protein>
<name>M9WH77_9MOLU</name>
<dbReference type="AlphaFoldDB" id="M9WH77"/>
<reference evidence="1 2" key="1">
    <citation type="journal article" date="2013" name="Genome Announc.">
        <title>Complete Genome Sequence of Mycoplasma putrefaciens Strain 9231, One of the Agents of Contagious Agalactia in Goats.</title>
        <authorList>
            <person name="Dupuy V."/>
            <person name="Sirand-Pugnet P."/>
            <person name="Baranowski E."/>
            <person name="Barre A."/>
            <person name="Breton M."/>
            <person name="Couture C."/>
            <person name="Dordet-Frisoni E."/>
            <person name="Gaurivaud P."/>
            <person name="Jacob D."/>
            <person name="Lemaitre C."/>
            <person name="Manso-Silvan L."/>
            <person name="Nikolski M."/>
            <person name="Nouvel L.X."/>
            <person name="Poumarat F."/>
            <person name="Tardy F."/>
            <person name="Thebault P."/>
            <person name="Theil S."/>
            <person name="Citti C."/>
            <person name="Blanchard A."/>
            <person name="Thiaucourt F."/>
        </authorList>
    </citation>
    <scope>NUCLEOTIDE SEQUENCE [LARGE SCALE GENOMIC DNA]</scope>
    <source>
        <strain evidence="1">Mput9231</strain>
    </source>
</reference>
<proteinExistence type="predicted"/>
<dbReference type="Proteomes" id="UP000012984">
    <property type="component" value="Chromosome"/>
</dbReference>
<dbReference type="KEGG" id="mput:MPUT9231_3230"/>
<evidence type="ECO:0000313" key="1">
    <source>
        <dbReference type="EMBL" id="AGJ90744.1"/>
    </source>
</evidence>